<gene>
    <name evidence="6" type="ORF">UW41_C0001G0037</name>
</gene>
<dbReference type="AlphaFoldDB" id="A0A0G1HRW1"/>
<protein>
    <submittedName>
        <fullName evidence="6">Transcriptional regulator, Crp/Fnr family</fullName>
    </submittedName>
</protein>
<keyword evidence="1" id="KW-0805">Transcription regulation</keyword>
<dbReference type="InterPro" id="IPR036388">
    <property type="entry name" value="WH-like_DNA-bd_sf"/>
</dbReference>
<name>A0A0G1HRW1_9BACT</name>
<dbReference type="PROSITE" id="PS50042">
    <property type="entry name" value="CNMP_BINDING_3"/>
    <property type="match status" value="1"/>
</dbReference>
<keyword evidence="2" id="KW-0238">DNA-binding</keyword>
<comment type="caution">
    <text evidence="6">The sequence shown here is derived from an EMBL/GenBank/DDBJ whole genome shotgun (WGS) entry which is preliminary data.</text>
</comment>
<dbReference type="InterPro" id="IPR000595">
    <property type="entry name" value="cNMP-bd_dom"/>
</dbReference>
<dbReference type="SUPFAM" id="SSF51206">
    <property type="entry name" value="cAMP-binding domain-like"/>
    <property type="match status" value="1"/>
</dbReference>
<evidence type="ECO:0000313" key="7">
    <source>
        <dbReference type="Proteomes" id="UP000034172"/>
    </source>
</evidence>
<evidence type="ECO:0000256" key="3">
    <source>
        <dbReference type="ARBA" id="ARBA00023163"/>
    </source>
</evidence>
<reference evidence="6 7" key="1">
    <citation type="journal article" date="2015" name="Nature">
        <title>rRNA introns, odd ribosomes, and small enigmatic genomes across a large radiation of phyla.</title>
        <authorList>
            <person name="Brown C.T."/>
            <person name="Hug L.A."/>
            <person name="Thomas B.C."/>
            <person name="Sharon I."/>
            <person name="Castelle C.J."/>
            <person name="Singh A."/>
            <person name="Wilkins M.J."/>
            <person name="Williams K.H."/>
            <person name="Banfield J.F."/>
        </authorList>
    </citation>
    <scope>NUCLEOTIDE SEQUENCE [LARGE SCALE GENOMIC DNA]</scope>
</reference>
<dbReference type="GO" id="GO:0003677">
    <property type="term" value="F:DNA binding"/>
    <property type="evidence" value="ECO:0007669"/>
    <property type="project" value="UniProtKB-KW"/>
</dbReference>
<dbReference type="SUPFAM" id="SSF46785">
    <property type="entry name" value="Winged helix' DNA-binding domain"/>
    <property type="match status" value="1"/>
</dbReference>
<dbReference type="Pfam" id="PF00027">
    <property type="entry name" value="cNMP_binding"/>
    <property type="match status" value="1"/>
</dbReference>
<keyword evidence="3" id="KW-0804">Transcription</keyword>
<dbReference type="PROSITE" id="PS51063">
    <property type="entry name" value="HTH_CRP_2"/>
    <property type="match status" value="1"/>
</dbReference>
<evidence type="ECO:0000313" key="6">
    <source>
        <dbReference type="EMBL" id="KKT49891.1"/>
    </source>
</evidence>
<dbReference type="Pfam" id="PF13545">
    <property type="entry name" value="HTH_Crp_2"/>
    <property type="match status" value="1"/>
</dbReference>
<organism evidence="6 7">
    <name type="scientific">Candidatus Collierbacteria bacterium GW2011_GWC2_44_18</name>
    <dbReference type="NCBI Taxonomy" id="1618392"/>
    <lineage>
        <taxon>Bacteria</taxon>
        <taxon>Candidatus Collieribacteriota</taxon>
    </lineage>
</organism>
<dbReference type="InterPro" id="IPR036390">
    <property type="entry name" value="WH_DNA-bd_sf"/>
</dbReference>
<dbReference type="SMART" id="SM00419">
    <property type="entry name" value="HTH_CRP"/>
    <property type="match status" value="1"/>
</dbReference>
<dbReference type="InterPro" id="IPR018490">
    <property type="entry name" value="cNMP-bd_dom_sf"/>
</dbReference>
<feature type="domain" description="Cyclic nucleotide-binding" evidence="4">
    <location>
        <begin position="1"/>
        <end position="119"/>
    </location>
</feature>
<evidence type="ECO:0000256" key="2">
    <source>
        <dbReference type="ARBA" id="ARBA00023125"/>
    </source>
</evidence>
<dbReference type="InterPro" id="IPR012318">
    <property type="entry name" value="HTH_CRP"/>
</dbReference>
<dbReference type="EMBL" id="LCIE01000001">
    <property type="protein sequence ID" value="KKT49891.1"/>
    <property type="molecule type" value="Genomic_DNA"/>
</dbReference>
<dbReference type="InterPro" id="IPR014710">
    <property type="entry name" value="RmlC-like_jellyroll"/>
</dbReference>
<evidence type="ECO:0000259" key="5">
    <source>
        <dbReference type="PROSITE" id="PS51063"/>
    </source>
</evidence>
<dbReference type="CDD" id="cd00038">
    <property type="entry name" value="CAP_ED"/>
    <property type="match status" value="1"/>
</dbReference>
<dbReference type="Gene3D" id="1.10.10.10">
    <property type="entry name" value="Winged helix-like DNA-binding domain superfamily/Winged helix DNA-binding domain"/>
    <property type="match status" value="1"/>
</dbReference>
<feature type="domain" description="HTH crp-type" evidence="5">
    <location>
        <begin position="133"/>
        <end position="206"/>
    </location>
</feature>
<dbReference type="Proteomes" id="UP000034172">
    <property type="component" value="Unassembled WGS sequence"/>
</dbReference>
<evidence type="ECO:0000259" key="4">
    <source>
        <dbReference type="PROSITE" id="PS50042"/>
    </source>
</evidence>
<sequence>MTKAEYSQLKKFFSQFPSKKISKNALIFKPGDKIADVYFMKSGYVRVYTKAPFGENTLNIFKPLFLISVIHHFTNLRNNLFFQAITPSEVYIIPKQEFKNFLNNNPKMSNIIMDYFFSSLLLYMTNQGGIINGSAINKVASVLLQIVHDYGDTKNGQLVVNFPATHRIVASLIGLTRETTSVQMSKLQKLGIISTKRNQFVVRNLEKLKDLASIAE</sequence>
<accession>A0A0G1HRW1</accession>
<dbReference type="STRING" id="1618392.UW41_C0001G0037"/>
<evidence type="ECO:0000256" key="1">
    <source>
        <dbReference type="ARBA" id="ARBA00023015"/>
    </source>
</evidence>
<dbReference type="GO" id="GO:0006355">
    <property type="term" value="P:regulation of DNA-templated transcription"/>
    <property type="evidence" value="ECO:0007669"/>
    <property type="project" value="InterPro"/>
</dbReference>
<dbReference type="Gene3D" id="2.60.120.10">
    <property type="entry name" value="Jelly Rolls"/>
    <property type="match status" value="1"/>
</dbReference>
<proteinExistence type="predicted"/>